<feature type="transmembrane region" description="Helical" evidence="6">
    <location>
        <begin position="302"/>
        <end position="321"/>
    </location>
</feature>
<proteinExistence type="predicted"/>
<keyword evidence="5 6" id="KW-0472">Membrane</keyword>
<comment type="caution">
    <text evidence="7">The sequence shown here is derived from an EMBL/GenBank/DDBJ whole genome shotgun (WGS) entry which is preliminary data.</text>
</comment>
<dbReference type="GO" id="GO:0005886">
    <property type="term" value="C:plasma membrane"/>
    <property type="evidence" value="ECO:0007669"/>
    <property type="project" value="UniProtKB-SubCell"/>
</dbReference>
<evidence type="ECO:0000313" key="7">
    <source>
        <dbReference type="EMBL" id="CAD7811188.1"/>
    </source>
</evidence>
<gene>
    <name evidence="7" type="ORF">CHRY9390_02315</name>
</gene>
<feature type="transmembrane region" description="Helical" evidence="6">
    <location>
        <begin position="430"/>
        <end position="449"/>
    </location>
</feature>
<dbReference type="Proteomes" id="UP000662618">
    <property type="component" value="Unassembled WGS sequence"/>
</dbReference>
<sequence length="499" mass="56796">MKKNIIANFIGRFWSILSNFLFIPLYIHYLGFESYSVISFALMIAGIMAVLDSGLTATLSREFSRKDNNDEDKLKVYKNLETLYFFMIGICILSIFLSSNIIAEKWLNVNSFSPQQISVFLKIISFEIGFQLLFRFYMGGLLGLENQVEANFFQVGWGIFRNGLVLVAIMYIPTLEVFFAWQTISTIVFTFLIKIFLDKIILGKYTIHFNFNIEKKIISKIWKFASGMMLIAIVAAFNTQMDKLAISKLLSLENLGYYTLAVSLSQVLIVLVNPIATALLPRFTAYFSGNKIIEARNLFMKTSLLVSVMIFSIMMVMSFFAKNLIWIWTGNSEIATKTFQLVPIIALAYTMFALQFLPYNIAIANGYTKLNNILGIGSLIVTIPGYFLATKYFGSIGAATIFCFVQVITTFIYIFLINKKFIKSNIIKDIYWKQFILPFICAGIVALLFSKIPLTFDNNRILSLIWIGFVTFATLVITLAILVPVKEIKSIINFRKSKI</sequence>
<dbReference type="EMBL" id="CAJIMS010000001">
    <property type="protein sequence ID" value="CAD7811188.1"/>
    <property type="molecule type" value="Genomic_DNA"/>
</dbReference>
<accession>A0A9N8QSQ5</accession>
<evidence type="ECO:0000256" key="6">
    <source>
        <dbReference type="SAM" id="Phobius"/>
    </source>
</evidence>
<feature type="transmembrane region" description="Helical" evidence="6">
    <location>
        <begin position="370"/>
        <end position="389"/>
    </location>
</feature>
<evidence type="ECO:0000313" key="8">
    <source>
        <dbReference type="Proteomes" id="UP000662618"/>
    </source>
</evidence>
<keyword evidence="8" id="KW-1185">Reference proteome</keyword>
<feature type="transmembrane region" description="Helical" evidence="6">
    <location>
        <begin position="395"/>
        <end position="418"/>
    </location>
</feature>
<dbReference type="AlphaFoldDB" id="A0A9N8QSQ5"/>
<evidence type="ECO:0000256" key="3">
    <source>
        <dbReference type="ARBA" id="ARBA00022692"/>
    </source>
</evidence>
<dbReference type="PANTHER" id="PTHR30250">
    <property type="entry name" value="PST FAMILY PREDICTED COLANIC ACID TRANSPORTER"/>
    <property type="match status" value="1"/>
</dbReference>
<evidence type="ECO:0000256" key="4">
    <source>
        <dbReference type="ARBA" id="ARBA00022989"/>
    </source>
</evidence>
<evidence type="ECO:0008006" key="9">
    <source>
        <dbReference type="Google" id="ProtNLM"/>
    </source>
</evidence>
<evidence type="ECO:0000256" key="1">
    <source>
        <dbReference type="ARBA" id="ARBA00004651"/>
    </source>
</evidence>
<comment type="subcellular location">
    <subcellularLocation>
        <location evidence="1">Cell membrane</location>
        <topology evidence="1">Multi-pass membrane protein</topology>
    </subcellularLocation>
</comment>
<organism evidence="7 8">
    <name type="scientific">Chryseobacterium aquaeductus</name>
    <dbReference type="NCBI Taxonomy" id="2675056"/>
    <lineage>
        <taxon>Bacteria</taxon>
        <taxon>Pseudomonadati</taxon>
        <taxon>Bacteroidota</taxon>
        <taxon>Flavobacteriia</taxon>
        <taxon>Flavobacteriales</taxon>
        <taxon>Weeksellaceae</taxon>
        <taxon>Chryseobacterium group</taxon>
        <taxon>Chryseobacterium</taxon>
    </lineage>
</organism>
<dbReference type="InterPro" id="IPR050833">
    <property type="entry name" value="Poly_Biosynth_Transport"/>
</dbReference>
<protein>
    <recommendedName>
        <fullName evidence="9">O-antigen/teichoic acid export membrane protein</fullName>
    </recommendedName>
</protein>
<feature type="transmembrane region" description="Helical" evidence="6">
    <location>
        <begin position="37"/>
        <end position="59"/>
    </location>
</feature>
<keyword evidence="2" id="KW-1003">Cell membrane</keyword>
<dbReference type="InterPro" id="IPR002797">
    <property type="entry name" value="Polysacc_synth"/>
</dbReference>
<feature type="transmembrane region" description="Helical" evidence="6">
    <location>
        <begin position="461"/>
        <end position="485"/>
    </location>
</feature>
<feature type="transmembrane region" description="Helical" evidence="6">
    <location>
        <begin position="341"/>
        <end position="363"/>
    </location>
</feature>
<evidence type="ECO:0000256" key="2">
    <source>
        <dbReference type="ARBA" id="ARBA00022475"/>
    </source>
</evidence>
<dbReference type="Pfam" id="PF01943">
    <property type="entry name" value="Polysacc_synt"/>
    <property type="match status" value="1"/>
</dbReference>
<evidence type="ECO:0000256" key="5">
    <source>
        <dbReference type="ARBA" id="ARBA00023136"/>
    </source>
</evidence>
<feature type="transmembrane region" description="Helical" evidence="6">
    <location>
        <begin position="217"/>
        <end position="237"/>
    </location>
</feature>
<dbReference type="RefSeq" id="WP_162088595.1">
    <property type="nucleotide sequence ID" value="NZ_CAJIMS010000001.1"/>
</dbReference>
<keyword evidence="4 6" id="KW-1133">Transmembrane helix</keyword>
<feature type="transmembrane region" description="Helical" evidence="6">
    <location>
        <begin position="12"/>
        <end position="31"/>
    </location>
</feature>
<feature type="transmembrane region" description="Helical" evidence="6">
    <location>
        <begin position="178"/>
        <end position="197"/>
    </location>
</feature>
<feature type="transmembrane region" description="Helical" evidence="6">
    <location>
        <begin position="80"/>
        <end position="99"/>
    </location>
</feature>
<reference evidence="7" key="1">
    <citation type="submission" date="2020-12" db="EMBL/GenBank/DDBJ databases">
        <authorList>
            <person name="Rodrigo-Torres L."/>
            <person name="Arahal R. D."/>
            <person name="Lucena T."/>
        </authorList>
    </citation>
    <scope>NUCLEOTIDE SEQUENCE</scope>
    <source>
        <strain evidence="7">CECT 9390</strain>
    </source>
</reference>
<feature type="transmembrane region" description="Helical" evidence="6">
    <location>
        <begin position="257"/>
        <end position="281"/>
    </location>
</feature>
<dbReference type="PANTHER" id="PTHR30250:SF26">
    <property type="entry name" value="PSMA PROTEIN"/>
    <property type="match status" value="1"/>
</dbReference>
<keyword evidence="3 6" id="KW-0812">Transmembrane</keyword>
<feature type="transmembrane region" description="Helical" evidence="6">
    <location>
        <begin position="150"/>
        <end position="172"/>
    </location>
</feature>
<name>A0A9N8QSQ5_9FLAO</name>
<feature type="transmembrane region" description="Helical" evidence="6">
    <location>
        <begin position="119"/>
        <end position="138"/>
    </location>
</feature>